<keyword evidence="4" id="KW-1185">Reference proteome</keyword>
<accession>A0A067C9X4</accession>
<dbReference type="AlphaFoldDB" id="A0A067C9X4"/>
<proteinExistence type="predicted"/>
<dbReference type="EMBL" id="KK583216">
    <property type="protein sequence ID" value="KDO27564.1"/>
    <property type="molecule type" value="Genomic_DNA"/>
</dbReference>
<gene>
    <name evidence="3" type="ORF">SPRG_06831</name>
</gene>
<dbReference type="SUPFAM" id="SSF118359">
    <property type="entry name" value="Expressed protein At2g23090/F21P24.15"/>
    <property type="match status" value="1"/>
</dbReference>
<reference evidence="3 4" key="1">
    <citation type="journal article" date="2013" name="PLoS Genet.">
        <title>Distinctive expansion of potential virulence genes in the genome of the oomycete fish pathogen Saprolegnia parasitica.</title>
        <authorList>
            <person name="Jiang R.H."/>
            <person name="de Bruijn I."/>
            <person name="Haas B.J."/>
            <person name="Belmonte R."/>
            <person name="Lobach L."/>
            <person name="Christie J."/>
            <person name="van den Ackerveken G."/>
            <person name="Bottin A."/>
            <person name="Bulone V."/>
            <person name="Diaz-Moreno S.M."/>
            <person name="Dumas B."/>
            <person name="Fan L."/>
            <person name="Gaulin E."/>
            <person name="Govers F."/>
            <person name="Grenville-Briggs L.J."/>
            <person name="Horner N.R."/>
            <person name="Levin J.Z."/>
            <person name="Mammella M."/>
            <person name="Meijer H.J."/>
            <person name="Morris P."/>
            <person name="Nusbaum C."/>
            <person name="Oome S."/>
            <person name="Phillips A.J."/>
            <person name="van Rooyen D."/>
            <person name="Rzeszutek E."/>
            <person name="Saraiva M."/>
            <person name="Secombes C.J."/>
            <person name="Seidl M.F."/>
            <person name="Snel B."/>
            <person name="Stassen J.H."/>
            <person name="Sykes S."/>
            <person name="Tripathy S."/>
            <person name="van den Berg H."/>
            <person name="Vega-Arreguin J.C."/>
            <person name="Wawra S."/>
            <person name="Young S.K."/>
            <person name="Zeng Q."/>
            <person name="Dieguez-Uribeondo J."/>
            <person name="Russ C."/>
            <person name="Tyler B.M."/>
            <person name="van West P."/>
        </authorList>
    </citation>
    <scope>NUCLEOTIDE SEQUENCE [LARGE SCALE GENOMIC DNA]</scope>
    <source>
        <strain evidence="3 4">CBS 223.65</strain>
    </source>
</reference>
<dbReference type="Proteomes" id="UP000030745">
    <property type="component" value="Unassembled WGS sequence"/>
</dbReference>
<sequence>MSMSKLQMQLKKKDKERKAAGKKGSIVSSETKAKSAADAEAYICSVCRQSFSVTSRPPVLVTHAESRHPKLAQSLERNESSTTTSDMTL</sequence>
<dbReference type="InterPro" id="IPR026939">
    <property type="entry name" value="ZNF706/At2g23090_sf"/>
</dbReference>
<dbReference type="GeneID" id="24129155"/>
<organism evidence="3 4">
    <name type="scientific">Saprolegnia parasitica (strain CBS 223.65)</name>
    <dbReference type="NCBI Taxonomy" id="695850"/>
    <lineage>
        <taxon>Eukaryota</taxon>
        <taxon>Sar</taxon>
        <taxon>Stramenopiles</taxon>
        <taxon>Oomycota</taxon>
        <taxon>Saprolegniomycetes</taxon>
        <taxon>Saprolegniales</taxon>
        <taxon>Saprolegniaceae</taxon>
        <taxon>Saprolegnia</taxon>
    </lineage>
</organism>
<dbReference type="Pfam" id="PF12907">
    <property type="entry name" value="zf-met2"/>
    <property type="match status" value="1"/>
</dbReference>
<feature type="region of interest" description="Disordered" evidence="1">
    <location>
        <begin position="1"/>
        <end position="31"/>
    </location>
</feature>
<dbReference type="OMA" id="LPREQCF"/>
<dbReference type="KEGG" id="spar:SPRG_06831"/>
<feature type="region of interest" description="Disordered" evidence="1">
    <location>
        <begin position="64"/>
        <end position="89"/>
    </location>
</feature>
<dbReference type="OrthoDB" id="370932at2759"/>
<evidence type="ECO:0000313" key="4">
    <source>
        <dbReference type="Proteomes" id="UP000030745"/>
    </source>
</evidence>
<feature type="domain" description="At2g23090-like zinc-binding" evidence="2">
    <location>
        <begin position="43"/>
        <end position="70"/>
    </location>
</feature>
<feature type="compositionally biased region" description="Polar residues" evidence="1">
    <location>
        <begin position="80"/>
        <end position="89"/>
    </location>
</feature>
<protein>
    <recommendedName>
        <fullName evidence="2">At2g23090-like zinc-binding domain-containing protein</fullName>
    </recommendedName>
</protein>
<evidence type="ECO:0000313" key="3">
    <source>
        <dbReference type="EMBL" id="KDO27564.1"/>
    </source>
</evidence>
<evidence type="ECO:0000259" key="2">
    <source>
        <dbReference type="Pfam" id="PF12907"/>
    </source>
</evidence>
<evidence type="ECO:0000256" key="1">
    <source>
        <dbReference type="SAM" id="MobiDB-lite"/>
    </source>
</evidence>
<name>A0A067C9X4_SAPPC</name>
<dbReference type="VEuPathDB" id="FungiDB:SPRG_06831"/>
<dbReference type="Gene3D" id="4.10.1050.10">
    <property type="entry name" value="At2g23090-like"/>
    <property type="match status" value="1"/>
</dbReference>
<dbReference type="InterPro" id="IPR039438">
    <property type="entry name" value="At2g23090-like_Znf"/>
</dbReference>
<dbReference type="RefSeq" id="XP_012201689.1">
    <property type="nucleotide sequence ID" value="XM_012346299.1"/>
</dbReference>